<feature type="transmembrane region" description="Helical" evidence="7">
    <location>
        <begin position="12"/>
        <end position="37"/>
    </location>
</feature>
<evidence type="ECO:0000256" key="7">
    <source>
        <dbReference type="SAM" id="Phobius"/>
    </source>
</evidence>
<keyword evidence="5 7" id="KW-1133">Transmembrane helix</keyword>
<evidence type="ECO:0000256" key="5">
    <source>
        <dbReference type="ARBA" id="ARBA00022989"/>
    </source>
</evidence>
<dbReference type="InterPro" id="IPR017475">
    <property type="entry name" value="EPS_sugar_tfrase"/>
</dbReference>
<keyword evidence="6 7" id="KW-0472">Membrane</keyword>
<evidence type="ECO:0000256" key="3">
    <source>
        <dbReference type="ARBA" id="ARBA00022679"/>
    </source>
</evidence>
<dbReference type="Proteomes" id="UP000245125">
    <property type="component" value="Unassembled WGS sequence"/>
</dbReference>
<dbReference type="NCBIfam" id="TIGR03025">
    <property type="entry name" value="EPS_sugtrans"/>
    <property type="match status" value="1"/>
</dbReference>
<dbReference type="OrthoDB" id="9808602at2"/>
<evidence type="ECO:0000259" key="8">
    <source>
        <dbReference type="Pfam" id="PF02397"/>
    </source>
</evidence>
<dbReference type="AlphaFoldDB" id="A0A2U3QDK4"/>
<comment type="subcellular location">
    <subcellularLocation>
        <location evidence="1">Membrane</location>
        <topology evidence="1">Multi-pass membrane protein</topology>
    </subcellularLocation>
</comment>
<evidence type="ECO:0000256" key="1">
    <source>
        <dbReference type="ARBA" id="ARBA00004141"/>
    </source>
</evidence>
<dbReference type="InterPro" id="IPR003362">
    <property type="entry name" value="Bact_transf"/>
</dbReference>
<dbReference type="NCBIfam" id="TIGR03013">
    <property type="entry name" value="EpsB_2"/>
    <property type="match status" value="1"/>
</dbReference>
<organism evidence="9 10">
    <name type="scientific">Candidatus Sulfobium mesophilum</name>
    <dbReference type="NCBI Taxonomy" id="2016548"/>
    <lineage>
        <taxon>Bacteria</taxon>
        <taxon>Pseudomonadati</taxon>
        <taxon>Nitrospirota</taxon>
        <taxon>Nitrospiria</taxon>
        <taxon>Nitrospirales</taxon>
        <taxon>Nitrospiraceae</taxon>
        <taxon>Candidatus Sulfobium</taxon>
    </lineage>
</organism>
<dbReference type="Pfam" id="PF02397">
    <property type="entry name" value="Bac_transf"/>
    <property type="match status" value="1"/>
</dbReference>
<feature type="transmembrane region" description="Helical" evidence="7">
    <location>
        <begin position="82"/>
        <end position="106"/>
    </location>
</feature>
<evidence type="ECO:0000256" key="4">
    <source>
        <dbReference type="ARBA" id="ARBA00022692"/>
    </source>
</evidence>
<evidence type="ECO:0000256" key="6">
    <source>
        <dbReference type="ARBA" id="ARBA00023136"/>
    </source>
</evidence>
<feature type="transmembrane region" description="Helical" evidence="7">
    <location>
        <begin position="112"/>
        <end position="134"/>
    </location>
</feature>
<dbReference type="InterPro" id="IPR017464">
    <property type="entry name" value="Sugar_tfrase_EpsB_2"/>
</dbReference>
<keyword evidence="3 9" id="KW-0808">Transferase</keyword>
<dbReference type="PANTHER" id="PTHR30576">
    <property type="entry name" value="COLANIC BIOSYNTHESIS UDP-GLUCOSE LIPID CARRIER TRANSFERASE"/>
    <property type="match status" value="1"/>
</dbReference>
<name>A0A2U3QDK4_9BACT</name>
<proteinExistence type="inferred from homology"/>
<evidence type="ECO:0000313" key="10">
    <source>
        <dbReference type="Proteomes" id="UP000245125"/>
    </source>
</evidence>
<feature type="transmembrane region" description="Helical" evidence="7">
    <location>
        <begin position="49"/>
        <end position="70"/>
    </location>
</feature>
<feature type="transmembrane region" description="Helical" evidence="7">
    <location>
        <begin position="276"/>
        <end position="297"/>
    </location>
</feature>
<gene>
    <name evidence="9" type="ORF">NBG4_10030</name>
</gene>
<dbReference type="PANTHER" id="PTHR30576:SF21">
    <property type="entry name" value="UDP-GLUCOSE:UNDECAPRENYL-PHOSPHATE GLUCOSE-1-PHOSPHATE TRANSFERASE"/>
    <property type="match status" value="1"/>
</dbReference>
<sequence>MSVISRNPSAIASGILLTGDGVLGLVAFYISLCLRFGGLSEGQAKYEHLGFTVVVFVITLLFCSFFVELYTQDRNLSNKETLVRTVASSCLAFVILSTFFYVFPSIKMWRGMLAYCLVSFSALQFIWHLFFGLFPRLPAFAKGVLIFGAGASAEKLGELVLSTNHSHILRGYVTCDTETCVVPAAYIPEGGSLLETARKERAQKIVISLTERRGNLPLKDVLDCKLSGIDVLDAPSFYEQMTGKLLIEEMKPSSLIFSDGFKITSFKMLSKRAIDLALALVGSVVILPFLPILALLVKADSPGPVLFRQTRVGKGEKDFVLYKFRTMRDDAEKGTGAVWAEKEDCRITRVGKFLRKSRLDEVPQIYNVLKGDMSFIGPRPERPEFVEQLKKIIPYYSERHFVKPGITGWAQIKYPYGASTEDAVEKLRYDLYYIKHLSLFLDFLIVLETVKVVLFGRGSR</sequence>
<reference evidence="10" key="1">
    <citation type="submission" date="2018-03" db="EMBL/GenBank/DDBJ databases">
        <authorList>
            <person name="Zecchin S."/>
        </authorList>
    </citation>
    <scope>NUCLEOTIDE SEQUENCE [LARGE SCALE GENOMIC DNA]</scope>
</reference>
<dbReference type="EMBL" id="OUUY01000001">
    <property type="protein sequence ID" value="SPP99496.1"/>
    <property type="molecule type" value="Genomic_DNA"/>
</dbReference>
<dbReference type="GO" id="GO:0009242">
    <property type="term" value="P:colanic acid biosynthetic process"/>
    <property type="evidence" value="ECO:0007669"/>
    <property type="project" value="TreeGrafter"/>
</dbReference>
<accession>A0A2U3QDK4</accession>
<keyword evidence="4 7" id="KW-0812">Transmembrane</keyword>
<comment type="similarity">
    <text evidence="2">Belongs to the bacterial sugar transferase family.</text>
</comment>
<protein>
    <submittedName>
        <fullName evidence="9">Undecaprenyl-phosphate glycosylphosphotransferase</fullName>
    </submittedName>
</protein>
<dbReference type="GO" id="GO:0016020">
    <property type="term" value="C:membrane"/>
    <property type="evidence" value="ECO:0007669"/>
    <property type="project" value="UniProtKB-SubCell"/>
</dbReference>
<evidence type="ECO:0000256" key="2">
    <source>
        <dbReference type="ARBA" id="ARBA00006464"/>
    </source>
</evidence>
<keyword evidence="10" id="KW-1185">Reference proteome</keyword>
<evidence type="ECO:0000313" key="9">
    <source>
        <dbReference type="EMBL" id="SPP99496.1"/>
    </source>
</evidence>
<dbReference type="GO" id="GO:0089702">
    <property type="term" value="F:undecaprenyl-phosphate glucose phosphotransferase activity"/>
    <property type="evidence" value="ECO:0007669"/>
    <property type="project" value="TreeGrafter"/>
</dbReference>
<feature type="domain" description="Bacterial sugar transferase" evidence="8">
    <location>
        <begin position="271"/>
        <end position="454"/>
    </location>
</feature>